<dbReference type="PANTHER" id="PTHR11079">
    <property type="entry name" value="CYTOSINE DEAMINASE FAMILY MEMBER"/>
    <property type="match status" value="1"/>
</dbReference>
<keyword evidence="2" id="KW-0862">Zinc</keyword>
<dbReference type="GO" id="GO:0052717">
    <property type="term" value="F:tRNA-specific adenosine-34 deaminase activity"/>
    <property type="evidence" value="ECO:0007669"/>
    <property type="project" value="UniProtKB-EC"/>
</dbReference>
<evidence type="ECO:0000256" key="1">
    <source>
        <dbReference type="ARBA" id="ARBA00022723"/>
    </source>
</evidence>
<dbReference type="STRING" id="1371.GCA_900166605_01161"/>
<evidence type="ECO:0000256" key="2">
    <source>
        <dbReference type="ARBA" id="ARBA00022833"/>
    </source>
</evidence>
<evidence type="ECO:0000313" key="4">
    <source>
        <dbReference type="EMBL" id="GEK59457.1"/>
    </source>
</evidence>
<protein>
    <submittedName>
        <fullName evidence="4">Putative cytidine/deoxycytidylate deaminase</fullName>
    </submittedName>
</protein>
<dbReference type="GO" id="GO:0002100">
    <property type="term" value="P:tRNA wobble adenosine to inosine editing"/>
    <property type="evidence" value="ECO:0007669"/>
    <property type="project" value="InterPro"/>
</dbReference>
<dbReference type="PROSITE" id="PS51747">
    <property type="entry name" value="CYT_DCMP_DEAMINASES_2"/>
    <property type="match status" value="1"/>
</dbReference>
<dbReference type="PROSITE" id="PS00903">
    <property type="entry name" value="CYT_DCMP_DEAMINASES_1"/>
    <property type="match status" value="1"/>
</dbReference>
<evidence type="ECO:0000313" key="5">
    <source>
        <dbReference type="Proteomes" id="UP000321051"/>
    </source>
</evidence>
<dbReference type="EMBL" id="BJUN01000014">
    <property type="protein sequence ID" value="GEK59457.1"/>
    <property type="molecule type" value="Genomic_DNA"/>
</dbReference>
<organism evidence="4 5">
    <name type="scientific">Marinococcus halophilus</name>
    <dbReference type="NCBI Taxonomy" id="1371"/>
    <lineage>
        <taxon>Bacteria</taxon>
        <taxon>Bacillati</taxon>
        <taxon>Bacillota</taxon>
        <taxon>Bacilli</taxon>
        <taxon>Bacillales</taxon>
        <taxon>Bacillaceae</taxon>
        <taxon>Marinococcus</taxon>
    </lineage>
</organism>
<name>A0A510YAQ6_MARHA</name>
<sequence length="159" mass="18480">MDPIHRTIQLAEQNVERGGRPFACVIMKGDKLVAESTNQAAQTDDPTAHAEILAIREACQKEQTEHLTDCTIYILASPCPMCLGAIYYCSPENVVYVVSREEYEPFYRDDRKYFELDNFYEEYCKPMDERRLPVQKHFLQAGVDVYKQWNQKHGTKYAT</sequence>
<reference evidence="4 5" key="1">
    <citation type="submission" date="2019-07" db="EMBL/GenBank/DDBJ databases">
        <title>Whole genome shotgun sequence of Marinococcus halophilus NBRC 102359.</title>
        <authorList>
            <person name="Hosoyama A."/>
            <person name="Uohara A."/>
            <person name="Ohji S."/>
            <person name="Ichikawa N."/>
        </authorList>
    </citation>
    <scope>NUCLEOTIDE SEQUENCE [LARGE SCALE GENOMIC DNA]</scope>
    <source>
        <strain evidence="4 5">NBRC 102359</strain>
    </source>
</reference>
<dbReference type="GO" id="GO:0006152">
    <property type="term" value="P:purine nucleoside catabolic process"/>
    <property type="evidence" value="ECO:0007669"/>
    <property type="project" value="TreeGrafter"/>
</dbReference>
<evidence type="ECO:0000259" key="3">
    <source>
        <dbReference type="PROSITE" id="PS51747"/>
    </source>
</evidence>
<dbReference type="PANTHER" id="PTHR11079:SF161">
    <property type="entry name" value="CMP_DCMP-TYPE DEAMINASE DOMAIN-CONTAINING PROTEIN"/>
    <property type="match status" value="1"/>
</dbReference>
<comment type="caution">
    <text evidence="4">The sequence shown here is derived from an EMBL/GenBank/DDBJ whole genome shotgun (WGS) entry which is preliminary data.</text>
</comment>
<dbReference type="Proteomes" id="UP000321051">
    <property type="component" value="Unassembled WGS sequence"/>
</dbReference>
<dbReference type="InterPro" id="IPR002125">
    <property type="entry name" value="CMP_dCMP_dom"/>
</dbReference>
<dbReference type="InterPro" id="IPR016192">
    <property type="entry name" value="APOBEC/CMP_deaminase_Zn-bd"/>
</dbReference>
<dbReference type="Gene3D" id="3.40.140.10">
    <property type="entry name" value="Cytidine Deaminase, domain 2"/>
    <property type="match status" value="1"/>
</dbReference>
<keyword evidence="5" id="KW-1185">Reference proteome</keyword>
<dbReference type="RefSeq" id="WP_094908674.1">
    <property type="nucleotide sequence ID" value="NZ_BJUN01000014.1"/>
</dbReference>
<dbReference type="AlphaFoldDB" id="A0A510YAQ6"/>
<accession>A0A510YAQ6</accession>
<dbReference type="InterPro" id="IPR016193">
    <property type="entry name" value="Cytidine_deaminase-like"/>
</dbReference>
<keyword evidence="1" id="KW-0479">Metal-binding</keyword>
<dbReference type="Pfam" id="PF00383">
    <property type="entry name" value="dCMP_cyt_deam_1"/>
    <property type="match status" value="1"/>
</dbReference>
<gene>
    <name evidence="4" type="ORF">MHA01_23620</name>
</gene>
<dbReference type="OrthoDB" id="9802676at2"/>
<proteinExistence type="predicted"/>
<dbReference type="GO" id="GO:0047974">
    <property type="term" value="F:guanosine deaminase activity"/>
    <property type="evidence" value="ECO:0007669"/>
    <property type="project" value="TreeGrafter"/>
</dbReference>
<dbReference type="SUPFAM" id="SSF53927">
    <property type="entry name" value="Cytidine deaminase-like"/>
    <property type="match status" value="1"/>
</dbReference>
<dbReference type="CDD" id="cd01285">
    <property type="entry name" value="nucleoside_deaminase"/>
    <property type="match status" value="1"/>
</dbReference>
<dbReference type="GO" id="GO:0008270">
    <property type="term" value="F:zinc ion binding"/>
    <property type="evidence" value="ECO:0007669"/>
    <property type="project" value="InterPro"/>
</dbReference>
<feature type="domain" description="CMP/dCMP-type deaminase" evidence="3">
    <location>
        <begin position="1"/>
        <end position="110"/>
    </location>
</feature>